<sequence length="291" mass="32893">MIYAGRSSYVEEMFLQAGSIICGPRSIGPVSRKELLALPTNNGVAHQEARMLRCSSSLVNQFPRTIRRCQLKPVVRQFMNSQEDTTRDFVPPELDRERQEPSQGEAQLHSNVYHNAFKIVNRVLKKEYHDQRLRFEWRLPPNAAVPGRNSLGGAPSGKKPDVNLMIPNTNHKKGAAEAKCLWILHEGRTSRDMEAANLDRLDRPLLIKPEEDPKVDLVDVFNQGDDSHPITKSLGQIHGYSRRGNYSIALLTCDAFTWALVTDPENLEDPFLSEHFRSTDVGPSTHETRST</sequence>
<accession>A0A1Y1I3K4</accession>
<feature type="region of interest" description="Disordered" evidence="1">
    <location>
        <begin position="80"/>
        <end position="105"/>
    </location>
</feature>
<protein>
    <submittedName>
        <fullName evidence="2">Uncharacterized protein</fullName>
    </submittedName>
</protein>
<keyword evidence="3" id="KW-1185">Reference proteome</keyword>
<dbReference type="Proteomes" id="UP000054558">
    <property type="component" value="Unassembled WGS sequence"/>
</dbReference>
<evidence type="ECO:0000256" key="1">
    <source>
        <dbReference type="SAM" id="MobiDB-lite"/>
    </source>
</evidence>
<organism evidence="2 3">
    <name type="scientific">Klebsormidium nitens</name>
    <name type="common">Green alga</name>
    <name type="synonym">Ulothrix nitens</name>
    <dbReference type="NCBI Taxonomy" id="105231"/>
    <lineage>
        <taxon>Eukaryota</taxon>
        <taxon>Viridiplantae</taxon>
        <taxon>Streptophyta</taxon>
        <taxon>Klebsormidiophyceae</taxon>
        <taxon>Klebsormidiales</taxon>
        <taxon>Klebsormidiaceae</taxon>
        <taxon>Klebsormidium</taxon>
    </lineage>
</organism>
<dbReference type="EMBL" id="DF237069">
    <property type="protein sequence ID" value="GAQ82688.1"/>
    <property type="molecule type" value="Genomic_DNA"/>
</dbReference>
<dbReference type="AlphaFoldDB" id="A0A1Y1I3K4"/>
<name>A0A1Y1I3K4_KLENI</name>
<evidence type="ECO:0000313" key="3">
    <source>
        <dbReference type="Proteomes" id="UP000054558"/>
    </source>
</evidence>
<proteinExistence type="predicted"/>
<evidence type="ECO:0000313" key="2">
    <source>
        <dbReference type="EMBL" id="GAQ82688.1"/>
    </source>
</evidence>
<reference evidence="2 3" key="1">
    <citation type="journal article" date="2014" name="Nat. Commun.">
        <title>Klebsormidium flaccidum genome reveals primary factors for plant terrestrial adaptation.</title>
        <authorList>
            <person name="Hori K."/>
            <person name="Maruyama F."/>
            <person name="Fujisawa T."/>
            <person name="Togashi T."/>
            <person name="Yamamoto N."/>
            <person name="Seo M."/>
            <person name="Sato S."/>
            <person name="Yamada T."/>
            <person name="Mori H."/>
            <person name="Tajima N."/>
            <person name="Moriyama T."/>
            <person name="Ikeuchi M."/>
            <person name="Watanabe M."/>
            <person name="Wada H."/>
            <person name="Kobayashi K."/>
            <person name="Saito M."/>
            <person name="Masuda T."/>
            <person name="Sasaki-Sekimoto Y."/>
            <person name="Mashiguchi K."/>
            <person name="Awai K."/>
            <person name="Shimojima M."/>
            <person name="Masuda S."/>
            <person name="Iwai M."/>
            <person name="Nobusawa T."/>
            <person name="Narise T."/>
            <person name="Kondo S."/>
            <person name="Saito H."/>
            <person name="Sato R."/>
            <person name="Murakawa M."/>
            <person name="Ihara Y."/>
            <person name="Oshima-Yamada Y."/>
            <person name="Ohtaka K."/>
            <person name="Satoh M."/>
            <person name="Sonobe K."/>
            <person name="Ishii M."/>
            <person name="Ohtani R."/>
            <person name="Kanamori-Sato M."/>
            <person name="Honoki R."/>
            <person name="Miyazaki D."/>
            <person name="Mochizuki H."/>
            <person name="Umetsu J."/>
            <person name="Higashi K."/>
            <person name="Shibata D."/>
            <person name="Kamiya Y."/>
            <person name="Sato N."/>
            <person name="Nakamura Y."/>
            <person name="Tabata S."/>
            <person name="Ida S."/>
            <person name="Kurokawa K."/>
            <person name="Ohta H."/>
        </authorList>
    </citation>
    <scope>NUCLEOTIDE SEQUENCE [LARGE SCALE GENOMIC DNA]</scope>
    <source>
        <strain evidence="2 3">NIES-2285</strain>
    </source>
</reference>
<gene>
    <name evidence="2" type="ORF">KFL_001200125</name>
</gene>